<dbReference type="InterPro" id="IPR005292">
    <property type="entry name" value="MRP"/>
</dbReference>
<keyword evidence="10 11" id="KW-0472">Membrane</keyword>
<keyword evidence="5 11" id="KW-0812">Transmembrane</keyword>
<dbReference type="FunFam" id="1.20.1560.10:FF:000100">
    <property type="entry name" value="ABC transporter ATP-binding protein"/>
    <property type="match status" value="1"/>
</dbReference>
<protein>
    <submittedName>
        <fullName evidence="15">Multidrug resistance-associated protein 1</fullName>
    </submittedName>
</protein>
<comment type="subcellular location">
    <subcellularLocation>
        <location evidence="1">Cell membrane</location>
        <topology evidence="1">Multi-pass membrane protein</topology>
    </subcellularLocation>
</comment>
<evidence type="ECO:0000256" key="9">
    <source>
        <dbReference type="ARBA" id="ARBA00022989"/>
    </source>
</evidence>
<feature type="domain" description="ABC transporter" evidence="12">
    <location>
        <begin position="1180"/>
        <end position="1414"/>
    </location>
</feature>
<comment type="similarity">
    <text evidence="2">Belongs to the ABC transporter superfamily. ABCC family. Conjugate transporter (TC 3.A.1.208) subfamily.</text>
</comment>
<name>A0A915CCH3_PARUN</name>
<dbReference type="Pfam" id="PF00664">
    <property type="entry name" value="ABC_membrane"/>
    <property type="match status" value="2"/>
</dbReference>
<feature type="domain" description="ABC transporter" evidence="12">
    <location>
        <begin position="497"/>
        <end position="727"/>
    </location>
</feature>
<feature type="transmembrane region" description="Helical" evidence="11">
    <location>
        <begin position="1083"/>
        <end position="1102"/>
    </location>
</feature>
<dbReference type="InterPro" id="IPR003593">
    <property type="entry name" value="AAA+_ATPase"/>
</dbReference>
<feature type="transmembrane region" description="Helical" evidence="11">
    <location>
        <begin position="900"/>
        <end position="923"/>
    </location>
</feature>
<feature type="transmembrane region" description="Helical" evidence="11">
    <location>
        <begin position="1108"/>
        <end position="1127"/>
    </location>
</feature>
<dbReference type="GO" id="GO:0005886">
    <property type="term" value="C:plasma membrane"/>
    <property type="evidence" value="ECO:0007669"/>
    <property type="project" value="UniProtKB-SubCell"/>
</dbReference>
<dbReference type="WBParaSite" id="PgR121_g017_t01">
    <property type="protein sequence ID" value="PgR121_g017_t01"/>
    <property type="gene ID" value="PgR121_g017"/>
</dbReference>
<dbReference type="PROSITE" id="PS00211">
    <property type="entry name" value="ABC_TRANSPORTER_1"/>
    <property type="match status" value="2"/>
</dbReference>
<dbReference type="CDD" id="cd03244">
    <property type="entry name" value="ABCC_MRP_domain2"/>
    <property type="match status" value="1"/>
</dbReference>
<dbReference type="CDD" id="cd03250">
    <property type="entry name" value="ABCC_MRP_domain1"/>
    <property type="match status" value="1"/>
</dbReference>
<feature type="transmembrane region" description="Helical" evidence="11">
    <location>
        <begin position="320"/>
        <end position="341"/>
    </location>
</feature>
<evidence type="ECO:0000256" key="11">
    <source>
        <dbReference type="SAM" id="Phobius"/>
    </source>
</evidence>
<dbReference type="InterPro" id="IPR036640">
    <property type="entry name" value="ABC1_TM_sf"/>
</dbReference>
<dbReference type="FunFam" id="3.40.50.300:FF:001792">
    <property type="entry name" value="Putative abc transporter"/>
    <property type="match status" value="1"/>
</dbReference>
<dbReference type="Pfam" id="PF00005">
    <property type="entry name" value="ABC_tran"/>
    <property type="match status" value="2"/>
</dbReference>
<dbReference type="Gene3D" id="3.40.50.300">
    <property type="entry name" value="P-loop containing nucleotide triphosphate hydrolases"/>
    <property type="match status" value="2"/>
</dbReference>
<dbReference type="InterPro" id="IPR017871">
    <property type="entry name" value="ABC_transporter-like_CS"/>
</dbReference>
<dbReference type="Proteomes" id="UP000887569">
    <property type="component" value="Unplaced"/>
</dbReference>
<organism evidence="14 15">
    <name type="scientific">Parascaris univalens</name>
    <name type="common">Nematode worm</name>
    <dbReference type="NCBI Taxonomy" id="6257"/>
    <lineage>
        <taxon>Eukaryota</taxon>
        <taxon>Metazoa</taxon>
        <taxon>Ecdysozoa</taxon>
        <taxon>Nematoda</taxon>
        <taxon>Chromadorea</taxon>
        <taxon>Rhabditida</taxon>
        <taxon>Spirurina</taxon>
        <taxon>Ascaridomorpha</taxon>
        <taxon>Ascaridoidea</taxon>
        <taxon>Ascarididae</taxon>
        <taxon>Parascaris</taxon>
    </lineage>
</organism>
<dbReference type="CDD" id="cd18595">
    <property type="entry name" value="ABC_6TM_MRP1_2_3_6_D1_like"/>
    <property type="match status" value="1"/>
</dbReference>
<dbReference type="GO" id="GO:0005524">
    <property type="term" value="F:ATP binding"/>
    <property type="evidence" value="ECO:0007669"/>
    <property type="project" value="UniProtKB-KW"/>
</dbReference>
<feature type="transmembrane region" description="Helical" evidence="11">
    <location>
        <begin position="218"/>
        <end position="240"/>
    </location>
</feature>
<feature type="transmembrane region" description="Helical" evidence="11">
    <location>
        <begin position="998"/>
        <end position="1018"/>
    </location>
</feature>
<keyword evidence="3" id="KW-0813">Transport</keyword>
<feature type="transmembrane region" description="Helical" evidence="11">
    <location>
        <begin position="398"/>
        <end position="422"/>
    </location>
</feature>
<evidence type="ECO:0000256" key="4">
    <source>
        <dbReference type="ARBA" id="ARBA00022475"/>
    </source>
</evidence>
<feature type="transmembrane region" description="Helical" evidence="11">
    <location>
        <begin position="25"/>
        <end position="44"/>
    </location>
</feature>
<dbReference type="SUPFAM" id="SSF52540">
    <property type="entry name" value="P-loop containing nucleoside triphosphate hydrolases"/>
    <property type="match status" value="2"/>
</dbReference>
<dbReference type="InterPro" id="IPR050173">
    <property type="entry name" value="ABC_transporter_C-like"/>
</dbReference>
<dbReference type="Gene3D" id="1.20.1560.10">
    <property type="entry name" value="ABC transporter type 1, transmembrane domain"/>
    <property type="match status" value="2"/>
</dbReference>
<evidence type="ECO:0000259" key="12">
    <source>
        <dbReference type="PROSITE" id="PS50893"/>
    </source>
</evidence>
<evidence type="ECO:0000313" key="15">
    <source>
        <dbReference type="WBParaSite" id="PgR121_g017_t01"/>
    </source>
</evidence>
<evidence type="ECO:0000313" key="14">
    <source>
        <dbReference type="Proteomes" id="UP000887569"/>
    </source>
</evidence>
<dbReference type="SUPFAM" id="SSF90123">
    <property type="entry name" value="ABC transporter transmembrane region"/>
    <property type="match status" value="2"/>
</dbReference>
<dbReference type="InterPro" id="IPR011527">
    <property type="entry name" value="ABC1_TM_dom"/>
</dbReference>
<dbReference type="FunFam" id="1.20.1560.10:FF:000081">
    <property type="entry name" value="Protein CBG24505"/>
    <property type="match status" value="1"/>
</dbReference>
<evidence type="ECO:0000256" key="5">
    <source>
        <dbReference type="ARBA" id="ARBA00022692"/>
    </source>
</evidence>
<keyword evidence="7" id="KW-0547">Nucleotide-binding</keyword>
<feature type="transmembrane region" description="Helical" evidence="11">
    <location>
        <begin position="975"/>
        <end position="992"/>
    </location>
</feature>
<dbReference type="NCBIfam" id="TIGR00957">
    <property type="entry name" value="MRP_assoc_pro"/>
    <property type="match status" value="1"/>
</dbReference>
<feature type="transmembrane region" description="Helical" evidence="11">
    <location>
        <begin position="297"/>
        <end position="314"/>
    </location>
</feature>
<evidence type="ECO:0000256" key="7">
    <source>
        <dbReference type="ARBA" id="ARBA00022741"/>
    </source>
</evidence>
<feature type="domain" description="ABC transmembrane type-1" evidence="13">
    <location>
        <begin position="180"/>
        <end position="462"/>
    </location>
</feature>
<evidence type="ECO:0000256" key="8">
    <source>
        <dbReference type="ARBA" id="ARBA00022840"/>
    </source>
</evidence>
<dbReference type="PROSITE" id="PS50893">
    <property type="entry name" value="ABC_TRANSPORTER_2"/>
    <property type="match status" value="2"/>
</dbReference>
<feature type="transmembrane region" description="Helical" evidence="11">
    <location>
        <begin position="847"/>
        <end position="869"/>
    </location>
</feature>
<dbReference type="SMART" id="SM00382">
    <property type="entry name" value="AAA"/>
    <property type="match status" value="2"/>
</dbReference>
<evidence type="ECO:0000256" key="6">
    <source>
        <dbReference type="ARBA" id="ARBA00022737"/>
    </source>
</evidence>
<accession>A0A915CCH3</accession>
<evidence type="ECO:0000256" key="10">
    <source>
        <dbReference type="ARBA" id="ARBA00023136"/>
    </source>
</evidence>
<evidence type="ECO:0000259" key="13">
    <source>
        <dbReference type="PROSITE" id="PS50929"/>
    </source>
</evidence>
<dbReference type="CDD" id="cd18603">
    <property type="entry name" value="ABC_6TM_MRP1_2_3_6_D2_like"/>
    <property type="match status" value="1"/>
</dbReference>
<keyword evidence="14" id="KW-1185">Reference proteome</keyword>
<feature type="domain" description="ABC transmembrane type-1" evidence="13">
    <location>
        <begin position="860"/>
        <end position="1143"/>
    </location>
</feature>
<keyword evidence="4" id="KW-1003">Cell membrane</keyword>
<reference evidence="15" key="1">
    <citation type="submission" date="2022-11" db="UniProtKB">
        <authorList>
            <consortium name="WormBaseParasite"/>
        </authorList>
    </citation>
    <scope>IDENTIFICATION</scope>
</reference>
<dbReference type="GO" id="GO:0016887">
    <property type="term" value="F:ATP hydrolysis activity"/>
    <property type="evidence" value="ECO:0007669"/>
    <property type="project" value="InterPro"/>
</dbReference>
<keyword evidence="6" id="KW-0677">Repeat</keyword>
<feature type="transmembrane region" description="Helical" evidence="11">
    <location>
        <begin position="428"/>
        <end position="446"/>
    </location>
</feature>
<evidence type="ECO:0000256" key="3">
    <source>
        <dbReference type="ARBA" id="ARBA00022448"/>
    </source>
</evidence>
<dbReference type="InterPro" id="IPR003439">
    <property type="entry name" value="ABC_transporter-like_ATP-bd"/>
</dbReference>
<keyword evidence="8" id="KW-0067">ATP-binding</keyword>
<dbReference type="PROSITE" id="PS50929">
    <property type="entry name" value="ABC_TM1F"/>
    <property type="match status" value="2"/>
</dbReference>
<dbReference type="InterPro" id="IPR027417">
    <property type="entry name" value="P-loop_NTPase"/>
</dbReference>
<dbReference type="PANTHER" id="PTHR24223:SF434">
    <property type="entry name" value="MULTIDRUG RESISTANCE PROTEIN MRP-7"/>
    <property type="match status" value="1"/>
</dbReference>
<dbReference type="PANTHER" id="PTHR24223">
    <property type="entry name" value="ATP-BINDING CASSETTE SUB-FAMILY C"/>
    <property type="match status" value="1"/>
</dbReference>
<dbReference type="FunFam" id="3.40.50.300:FF:000074">
    <property type="entry name" value="Multidrug resistance-associated protein 5 isoform 1"/>
    <property type="match status" value="1"/>
</dbReference>
<keyword evidence="9 11" id="KW-1133">Transmembrane helix</keyword>
<evidence type="ECO:0000256" key="2">
    <source>
        <dbReference type="ARBA" id="ARBA00009726"/>
    </source>
</evidence>
<evidence type="ECO:0000256" key="1">
    <source>
        <dbReference type="ARBA" id="ARBA00004651"/>
    </source>
</evidence>
<dbReference type="GO" id="GO:0140359">
    <property type="term" value="F:ABC-type transporter activity"/>
    <property type="evidence" value="ECO:0007669"/>
    <property type="project" value="InterPro"/>
</dbReference>
<sequence length="1420" mass="160108">MQRKSNKFQGSFFQLLENTELARCIAYLIWYPIVVVQAFLFCFADPRRRWITELTMKYNRSPELDSSFLNRLTLWWFNPIPIVGARKDLELEDLFQLNEGNTSAYLIPRWEALWLPAMQKYNEKKQRLINEDTSIAYRKQTSKSDGLKVESDGVALETKSEVKPPSIVWRLFLMFRYEILTATAVKLMSDVLQFASPFLLNELIGFVSDANSPLWLGIMYAIAMFASSELRSFLINYYFFLMFRAGIKIQTTLTAAVYKKTLKLSNAARRNKTIGEIVNLMAIDIERFQLITPQIQQFWSCPFQIALALIYLFYTLGASAACGVVVMLLFLPLNILSSIIVKRWQMEQMKLKDERTKMCNEILNGIKVIKLYAWEPPMEGTVERIRARELALVRKAGFVRAVVDAFNTASPFFVALLTFMTYTLSSPSHILTPQIAFVSLTLFNQLRSPMTMIAYLIQQTVQAIVANKRLKEFFVADELDPHTIDRSPTSEDEANSVKIKNATCVWEAKENVKVETNGAITDVSMEIPRGNLVAVVGKVGCGKSTLLNALLGEMEKLRGYIGVRGRMAYVPQQPWIQNLTLRENITFGKKYDEKFYDRVIEACALRPDIAILPQGDSTEIGEKGINLSGGQKARVSLARAVYQNYDVYLLDDPLSAVDSHVGKHIFKKVIGPNGLLKHKTRILVTHGLTYLTEADAIVVMNDGKIVDIGKFAYLMSNCKEFAEFMEECRVENEKKENEELKTRKGTVDEERTDVVYADFDAADDFDDKHMATEFQRQMSTISALANEAIRRRSRVRTVSRTSNASMGEITGNDDKVVMNGKGSKSAQLIEKERAETGRVKLSVYLQYIRSTTFLMSTLNVVLFACFSGFQLGRGLWLSQWSDGNSEEAADPDEVPLGTRLGVYAALGFIESISFFASQVFLVIGGLNASRYLHTPLLHNLMRSPMSFFDTTPTGRILNRFGKDIDVIDQLLPINFRYFIMCIFNVLSTLIIIVVSTPIFAAVIVPLAGIYYASLRFYVPTSRQMKRLEGIHRSPIYSHFGESIQGAASIRAFEKVNDFYKISERLVDTFIRCKYLNLVSNRWLAVRLEFVGNCVVLFAALFAALSREWGVAITAGVAGLSVSYALNITETLNFAVRQVSELETNIVAVERVKEYAETPTEAEWRIDGVTIAKGWPRNGAIELHEYSTRYREGLDFVVRKLNISIQPAEKIGIVGRTGAGKSSLALALFRMIEAAEGDISIDNTNIATIGLHDLRSNLTIIPQDPVLFSGSLRFNLDPFRVYDDHEIWTALELAHLKSFASGLADGLNHIISEGGENISVGQRQLVCLARALLRKSRVLILDEATAAVDLATDALIQETIRREFKSSTVLTIAHRLNTILDYDRILVLDKGRICEFDTPQRLLANRYSAFYAMAKDAQIVA</sequence>
<proteinExistence type="inferred from homology"/>